<evidence type="ECO:0000256" key="6">
    <source>
        <dbReference type="RuleBase" id="RU003930"/>
    </source>
</evidence>
<evidence type="ECO:0000256" key="4">
    <source>
        <dbReference type="ARBA" id="ARBA00035245"/>
    </source>
</evidence>
<dbReference type="GO" id="GO:0003735">
    <property type="term" value="F:structural constituent of ribosome"/>
    <property type="evidence" value="ECO:0007669"/>
    <property type="project" value="InterPro"/>
</dbReference>
<feature type="domain" description="Large ribosomal subunit protein uL5 N-terminal" evidence="7">
    <location>
        <begin position="25"/>
        <end position="81"/>
    </location>
</feature>
<dbReference type="InterPro" id="IPR031309">
    <property type="entry name" value="Ribosomal_uL5_C"/>
</dbReference>
<dbReference type="GO" id="GO:0005840">
    <property type="term" value="C:ribosome"/>
    <property type="evidence" value="ECO:0007669"/>
    <property type="project" value="UniProtKB-KW"/>
</dbReference>
<keyword evidence="5" id="KW-0820">tRNA-binding</keyword>
<dbReference type="Gene3D" id="3.30.1440.10">
    <property type="match status" value="1"/>
</dbReference>
<dbReference type="AlphaFoldDB" id="A0A068DNL7"/>
<accession>A0A068DNL7</accession>
<dbReference type="EMBL" id="CP006873">
    <property type="protein sequence ID" value="AID37355.1"/>
    <property type="molecule type" value="Genomic_DNA"/>
</dbReference>
<dbReference type="STRING" id="1415657.FNIIJ_051"/>
<evidence type="ECO:0000259" key="8">
    <source>
        <dbReference type="Pfam" id="PF00673"/>
    </source>
</evidence>
<dbReference type="InterPro" id="IPR031310">
    <property type="entry name" value="Ribosomal_uL5_N"/>
</dbReference>
<dbReference type="PIRSF" id="PIRSF002161">
    <property type="entry name" value="Ribosomal_L5"/>
    <property type="match status" value="1"/>
</dbReference>
<keyword evidence="3 5" id="KW-0687">Ribonucleoprotein</keyword>
<evidence type="ECO:0000256" key="1">
    <source>
        <dbReference type="ARBA" id="ARBA00008553"/>
    </source>
</evidence>
<dbReference type="HAMAP" id="MF_01333_B">
    <property type="entry name" value="Ribosomal_uL5_B"/>
    <property type="match status" value="1"/>
</dbReference>
<dbReference type="GO" id="GO:1990904">
    <property type="term" value="C:ribonucleoprotein complex"/>
    <property type="evidence" value="ECO:0007669"/>
    <property type="project" value="UniProtKB-KW"/>
</dbReference>
<dbReference type="InterPro" id="IPR020930">
    <property type="entry name" value="Ribosomal_uL5_bac-type"/>
</dbReference>
<organism evidence="9 10">
    <name type="scientific">Candidatus Walczuchella monophlebidarum</name>
    <dbReference type="NCBI Taxonomy" id="1415657"/>
    <lineage>
        <taxon>Bacteria</taxon>
        <taxon>Pseudomonadati</taxon>
        <taxon>Bacteroidota</taxon>
        <taxon>Flavobacteriia</taxon>
        <taxon>Flavobacteriales</taxon>
        <taxon>Candidatus Walczuchella</taxon>
    </lineage>
</organism>
<dbReference type="SUPFAM" id="SSF55282">
    <property type="entry name" value="RL5-like"/>
    <property type="match status" value="1"/>
</dbReference>
<dbReference type="PANTHER" id="PTHR11994">
    <property type="entry name" value="60S RIBOSOMAL PROTEIN L11-RELATED"/>
    <property type="match status" value="1"/>
</dbReference>
<dbReference type="HOGENOM" id="CLU_061015_2_1_10"/>
<proteinExistence type="inferred from homology"/>
<keyword evidence="10" id="KW-1185">Reference proteome</keyword>
<evidence type="ECO:0000256" key="2">
    <source>
        <dbReference type="ARBA" id="ARBA00022980"/>
    </source>
</evidence>
<dbReference type="NCBIfam" id="NF000585">
    <property type="entry name" value="PRK00010.1"/>
    <property type="match status" value="1"/>
</dbReference>
<evidence type="ECO:0000259" key="7">
    <source>
        <dbReference type="Pfam" id="PF00281"/>
    </source>
</evidence>
<gene>
    <name evidence="5 9" type="primary">rplE</name>
    <name evidence="9" type="ORF">FNIIJ_051</name>
</gene>
<feature type="domain" description="Large ribosomal subunit protein uL5 C-terminal" evidence="8">
    <location>
        <begin position="85"/>
        <end position="178"/>
    </location>
</feature>
<name>A0A068DNL7_9FLAO</name>
<dbReference type="Pfam" id="PF00281">
    <property type="entry name" value="Ribosomal_L5"/>
    <property type="match status" value="1"/>
</dbReference>
<evidence type="ECO:0000313" key="10">
    <source>
        <dbReference type="Proteomes" id="UP000027148"/>
    </source>
</evidence>
<dbReference type="InterPro" id="IPR002132">
    <property type="entry name" value="Ribosomal_uL5"/>
</dbReference>
<evidence type="ECO:0000313" key="9">
    <source>
        <dbReference type="EMBL" id="AID37355.1"/>
    </source>
</evidence>
<dbReference type="GO" id="GO:0019843">
    <property type="term" value="F:rRNA binding"/>
    <property type="evidence" value="ECO:0007669"/>
    <property type="project" value="UniProtKB-UniRule"/>
</dbReference>
<comment type="subunit">
    <text evidence="5">Part of the 50S ribosomal subunit; part of the 5S rRNA/L5/L18/L25 subcomplex. Contacts the 5S rRNA and the P site tRNA. Forms a bridge to the 30S subunit in the 70S ribosome.</text>
</comment>
<evidence type="ECO:0000256" key="5">
    <source>
        <dbReference type="HAMAP-Rule" id="MF_01333"/>
    </source>
</evidence>
<comment type="function">
    <text evidence="5">This is 1 of the proteins that bind and probably mediate the attachment of the 5S RNA into the large ribosomal subunit, where it forms part of the central protuberance. In the 70S ribosome it contacts protein S13 of the 30S subunit (bridge B1b), connecting the 2 subunits; this bridge is implicated in subunit movement. Contacts the P site tRNA; the 5S rRNA and some of its associated proteins might help stabilize positioning of ribosome-bound tRNAs.</text>
</comment>
<dbReference type="GO" id="GO:0006412">
    <property type="term" value="P:translation"/>
    <property type="evidence" value="ECO:0007669"/>
    <property type="project" value="UniProtKB-UniRule"/>
</dbReference>
<dbReference type="Proteomes" id="UP000027148">
    <property type="component" value="Chromosome"/>
</dbReference>
<evidence type="ECO:0000256" key="3">
    <source>
        <dbReference type="ARBA" id="ARBA00023274"/>
    </source>
</evidence>
<reference evidence="9 10" key="1">
    <citation type="journal article" date="2014" name="Genome Biol. Evol.">
        <title>Genome sequence of "Candidatus Walczuchella monophlebidarum" the flavobacterial endosymbiont of Llaveia axin axin (Hemiptera: Coccoidea: Monophlebidae).</title>
        <authorList>
            <person name="Rosas-Perez T."/>
            <person name="Rosenblueth M."/>
            <person name="Rincon-Rosales R."/>
            <person name="Mora J."/>
            <person name="Martinez-Romero E."/>
        </authorList>
    </citation>
    <scope>NUCLEOTIDE SEQUENCE [LARGE SCALE GENOMIC DNA]</scope>
    <source>
        <strain evidence="9">FNIIJ</strain>
    </source>
</reference>
<keyword evidence="5" id="KW-0699">rRNA-binding</keyword>
<dbReference type="FunFam" id="3.30.1440.10:FF:000001">
    <property type="entry name" value="50S ribosomal protein L5"/>
    <property type="match status" value="1"/>
</dbReference>
<protein>
    <recommendedName>
        <fullName evidence="4 5">Large ribosomal subunit protein uL5</fullName>
    </recommendedName>
</protein>
<dbReference type="InterPro" id="IPR022803">
    <property type="entry name" value="Ribosomal_uL5_dom_sf"/>
</dbReference>
<comment type="similarity">
    <text evidence="1 5 6">Belongs to the universal ribosomal protein uL5 family.</text>
</comment>
<dbReference type="GO" id="GO:0000049">
    <property type="term" value="F:tRNA binding"/>
    <property type="evidence" value="ECO:0007669"/>
    <property type="project" value="UniProtKB-UniRule"/>
</dbReference>
<keyword evidence="5" id="KW-0694">RNA-binding</keyword>
<dbReference type="KEGG" id="elv:FNIIJ_051"/>
<keyword evidence="2 5" id="KW-0689">Ribosomal protein</keyword>
<sequence>MYFPRIKSLYKKKTSLIMEEFKYSSPMQVPRLQKIILSQGIGDAVSDKKLIKYAIEEMSAIAGQKAVPCLSRKDESGFKLRKGIPVGIKVTLRRDRMFEFLDRLITVALPRVRDFNGINFKSFDGHGNYNLGISEQIIFPEISIEKIKKISGMDITFVTSAKSDEEAFSLLRYLGLPFKKK</sequence>
<dbReference type="Pfam" id="PF00673">
    <property type="entry name" value="Ribosomal_L5_C"/>
    <property type="match status" value="1"/>
</dbReference>